<dbReference type="EMBL" id="SOEC01000010">
    <property type="protein sequence ID" value="TDX28472.1"/>
    <property type="molecule type" value="Genomic_DNA"/>
</dbReference>
<feature type="transmembrane region" description="Helical" evidence="6">
    <location>
        <begin position="12"/>
        <end position="30"/>
    </location>
</feature>
<dbReference type="GO" id="GO:0055085">
    <property type="term" value="P:transmembrane transport"/>
    <property type="evidence" value="ECO:0007669"/>
    <property type="project" value="TreeGrafter"/>
</dbReference>
<feature type="transmembrane region" description="Helical" evidence="6">
    <location>
        <begin position="238"/>
        <end position="257"/>
    </location>
</feature>
<keyword evidence="4 6" id="KW-1133">Transmembrane helix</keyword>
<reference evidence="7 8" key="1">
    <citation type="submission" date="2019-03" db="EMBL/GenBank/DDBJ databases">
        <title>Freshwater and sediment microbial communities from various areas in North America, analyzing microbe dynamics in response to fracking.</title>
        <authorList>
            <person name="Lamendella R."/>
        </authorList>
    </citation>
    <scope>NUCLEOTIDE SEQUENCE [LARGE SCALE GENOMIC DNA]</scope>
    <source>
        <strain evidence="7 8">6_TX</strain>
    </source>
</reference>
<gene>
    <name evidence="7" type="ORF">DFO67_110173</name>
</gene>
<dbReference type="GO" id="GO:0016020">
    <property type="term" value="C:membrane"/>
    <property type="evidence" value="ECO:0007669"/>
    <property type="project" value="UniProtKB-SubCell"/>
</dbReference>
<feature type="transmembrane region" description="Helical" evidence="6">
    <location>
        <begin position="147"/>
        <end position="166"/>
    </location>
</feature>
<evidence type="ECO:0000256" key="5">
    <source>
        <dbReference type="ARBA" id="ARBA00023136"/>
    </source>
</evidence>
<evidence type="ECO:0000256" key="1">
    <source>
        <dbReference type="ARBA" id="ARBA00004141"/>
    </source>
</evidence>
<keyword evidence="5 6" id="KW-0472">Membrane</keyword>
<dbReference type="PANTHER" id="PTHR21716">
    <property type="entry name" value="TRANSMEMBRANE PROTEIN"/>
    <property type="match status" value="1"/>
</dbReference>
<dbReference type="OrthoDB" id="9799225at2"/>
<sequence>MDHDVDPDKRTIPFHLLLALAALVIIIAGMKLGADILVPLILSLFIAVICTAPVQWLQRLGLGRRMAVLVTLLILGVWVVLLGSLLAGSIATFMEALPNLEEQLLAQYYALISWAPELGGYLQPHSITQWLDMSTLSQFMPAVLDSLGTLISQSLLITLLVGFMLFETLHFRDKVLLALEDPVPSLMRFNEFSANLKRYLAIKTLISLATGALIFLSCIMIGAGFPLLWGTLAFCLNYIPNIGSALAAIPAVLLTLVMPEGGPWDAFLLAIAYLVVNFVIGNLIEPRVMGHTLGLSTLVAFLSLVVWGWILGPVGMLLAVPLTMTLKIALNSHPETLWLAQLLGGSAEQRQAKPRFYISRK</sequence>
<organism evidence="7 8">
    <name type="scientific">Modicisalibacter xianhensis</name>
    <dbReference type="NCBI Taxonomy" id="442341"/>
    <lineage>
        <taxon>Bacteria</taxon>
        <taxon>Pseudomonadati</taxon>
        <taxon>Pseudomonadota</taxon>
        <taxon>Gammaproteobacteria</taxon>
        <taxon>Oceanospirillales</taxon>
        <taxon>Halomonadaceae</taxon>
        <taxon>Modicisalibacter</taxon>
    </lineage>
</organism>
<comment type="caution">
    <text evidence="7">The sequence shown here is derived from an EMBL/GenBank/DDBJ whole genome shotgun (WGS) entry which is preliminary data.</text>
</comment>
<evidence type="ECO:0000313" key="8">
    <source>
        <dbReference type="Proteomes" id="UP000294489"/>
    </source>
</evidence>
<dbReference type="AlphaFoldDB" id="A0A4R8FPU3"/>
<dbReference type="RefSeq" id="WP_134018380.1">
    <property type="nucleotide sequence ID" value="NZ_SOEC01000010.1"/>
</dbReference>
<comment type="subcellular location">
    <subcellularLocation>
        <location evidence="1">Membrane</location>
        <topology evidence="1">Multi-pass membrane protein</topology>
    </subcellularLocation>
</comment>
<evidence type="ECO:0000313" key="7">
    <source>
        <dbReference type="EMBL" id="TDX28472.1"/>
    </source>
</evidence>
<keyword evidence="3 6" id="KW-0812">Transmembrane</keyword>
<protein>
    <submittedName>
        <fullName evidence="7">Putative PurR-regulated permease PerM</fullName>
    </submittedName>
</protein>
<dbReference type="PANTHER" id="PTHR21716:SF64">
    <property type="entry name" value="AI-2 TRANSPORT PROTEIN TQSA"/>
    <property type="match status" value="1"/>
</dbReference>
<accession>A0A4R8FPU3</accession>
<dbReference type="Proteomes" id="UP000294489">
    <property type="component" value="Unassembled WGS sequence"/>
</dbReference>
<proteinExistence type="inferred from homology"/>
<dbReference type="InterPro" id="IPR002549">
    <property type="entry name" value="AI-2E-like"/>
</dbReference>
<name>A0A4R8FPU3_9GAMM</name>
<feature type="transmembrane region" description="Helical" evidence="6">
    <location>
        <begin position="264"/>
        <end position="284"/>
    </location>
</feature>
<evidence type="ECO:0000256" key="2">
    <source>
        <dbReference type="ARBA" id="ARBA00009773"/>
    </source>
</evidence>
<feature type="transmembrane region" description="Helical" evidence="6">
    <location>
        <begin position="36"/>
        <end position="57"/>
    </location>
</feature>
<evidence type="ECO:0000256" key="4">
    <source>
        <dbReference type="ARBA" id="ARBA00022989"/>
    </source>
</evidence>
<feature type="transmembrane region" description="Helical" evidence="6">
    <location>
        <begin position="296"/>
        <end position="320"/>
    </location>
</feature>
<feature type="transmembrane region" description="Helical" evidence="6">
    <location>
        <begin position="205"/>
        <end position="232"/>
    </location>
</feature>
<evidence type="ECO:0000256" key="3">
    <source>
        <dbReference type="ARBA" id="ARBA00022692"/>
    </source>
</evidence>
<dbReference type="Pfam" id="PF01594">
    <property type="entry name" value="AI-2E_transport"/>
    <property type="match status" value="1"/>
</dbReference>
<evidence type="ECO:0000256" key="6">
    <source>
        <dbReference type="SAM" id="Phobius"/>
    </source>
</evidence>
<feature type="transmembrane region" description="Helical" evidence="6">
    <location>
        <begin position="69"/>
        <end position="94"/>
    </location>
</feature>
<comment type="similarity">
    <text evidence="2">Belongs to the autoinducer-2 exporter (AI-2E) (TC 2.A.86) family.</text>
</comment>